<evidence type="ECO:0000256" key="1">
    <source>
        <dbReference type="SAM" id="SignalP"/>
    </source>
</evidence>
<organism evidence="3 4">
    <name type="scientific">Tessaracoccus rhinocerotis</name>
    <dbReference type="NCBI Taxonomy" id="1689449"/>
    <lineage>
        <taxon>Bacteria</taxon>
        <taxon>Bacillati</taxon>
        <taxon>Actinomycetota</taxon>
        <taxon>Actinomycetes</taxon>
        <taxon>Propionibacteriales</taxon>
        <taxon>Propionibacteriaceae</taxon>
        <taxon>Tessaracoccus</taxon>
    </lineage>
</organism>
<feature type="domain" description="Peptidase M15C" evidence="2">
    <location>
        <begin position="478"/>
        <end position="551"/>
    </location>
</feature>
<sequence>MRTARRFAVALATAMIATLAVVLGPPAPAAAEVDVYTTDGEHLVNGRRWKTECMQYSTTVERCRTEIWATTTTWNGRAFVNSNGWAFNNLTYKPSPRANWVGNPLATSGEHMIDGRRWKTECDTAWTGYGGCRSLIWAKTPEHHGSGYRMVHKWVFNNMVDFSRPAEPKKPSGPAVPAGATVQVGAAAHPGHPSAALYRQVAPIAVSGGVSGAHAGAVVTVQLRDHTGKVWDTGYAKTGSDGAFSAELGAEFAGYAEIRATLDNGSHHSIEATIAVPSVTISGPGQIDPLATPQVTGSVVPAVANIVVTPQVWANGTWTGIGPVRTDSSGRFSATYDFNVGKLGAISVRAQAATAAGGLWRSSDSVTVTRMAWANTSITATTPAEINHTYRVGCPVGAPGLSTIRANHYGLDGLVHRGEIIVRKDLAADVAKMLEQSLAKRFPIGQMVNPNHWKGDDKAMMAANNSSAFNCRAVVGNPSARSPHSYGFAVDINPWQNPYRDPTGRWWPSTAHVDRTPVVPGQLTSSSAPVVVFKSLGWSWFSGWDWHHFEYRGPRKTATATSTSELSPMGVGLEPSARTAGTLTSDDLAQPSGWDGVVAEGSVDEGWTGNGTFAHEVDPERKSVDLFALGCLPQPELQAPTAVLEGTLGSDGRPGVTLAMEFASDEAAAIWLETWQAANRGCDDVTVASDEAGSWEAERALPDGLWTETAWLEGHVVHITMVNG</sequence>
<accession>A0A553JZD4</accession>
<dbReference type="InterPro" id="IPR039561">
    <property type="entry name" value="Peptidase_M15C"/>
</dbReference>
<dbReference type="OrthoDB" id="9799970at2"/>
<feature type="chain" id="PRO_5021812719" evidence="1">
    <location>
        <begin position="32"/>
        <end position="724"/>
    </location>
</feature>
<dbReference type="Gene3D" id="3.30.1380.10">
    <property type="match status" value="1"/>
</dbReference>
<protein>
    <submittedName>
        <fullName evidence="3">M15 family metallopeptidase</fullName>
    </submittedName>
</protein>
<dbReference type="EMBL" id="VKKG01000004">
    <property type="protein sequence ID" value="TRY17804.1"/>
    <property type="molecule type" value="Genomic_DNA"/>
</dbReference>
<dbReference type="AlphaFoldDB" id="A0A553JZD4"/>
<gene>
    <name evidence="3" type="ORF">FOJ82_11065</name>
</gene>
<dbReference type="RefSeq" id="WP_143938544.1">
    <property type="nucleotide sequence ID" value="NZ_VKKG01000004.1"/>
</dbReference>
<evidence type="ECO:0000259" key="2">
    <source>
        <dbReference type="Pfam" id="PF13539"/>
    </source>
</evidence>
<feature type="signal peptide" evidence="1">
    <location>
        <begin position="1"/>
        <end position="31"/>
    </location>
</feature>
<dbReference type="InterPro" id="IPR009045">
    <property type="entry name" value="Zn_M74/Hedgehog-like"/>
</dbReference>
<evidence type="ECO:0000313" key="3">
    <source>
        <dbReference type="EMBL" id="TRY17804.1"/>
    </source>
</evidence>
<dbReference type="Proteomes" id="UP000317638">
    <property type="component" value="Unassembled WGS sequence"/>
</dbReference>
<comment type="caution">
    <text evidence="3">The sequence shown here is derived from an EMBL/GenBank/DDBJ whole genome shotgun (WGS) entry which is preliminary data.</text>
</comment>
<name>A0A553JZD4_9ACTN</name>
<reference evidence="3 4" key="1">
    <citation type="submission" date="2019-07" db="EMBL/GenBank/DDBJ databases">
        <authorList>
            <person name="Zhou L.-Y."/>
        </authorList>
    </citation>
    <scope>NUCLEOTIDE SEQUENCE [LARGE SCALE GENOMIC DNA]</scope>
    <source>
        <strain evidence="3 4">YIM 101269</strain>
    </source>
</reference>
<proteinExistence type="predicted"/>
<keyword evidence="4" id="KW-1185">Reference proteome</keyword>
<dbReference type="Pfam" id="PF13539">
    <property type="entry name" value="Peptidase_M15_4"/>
    <property type="match status" value="1"/>
</dbReference>
<keyword evidence="1" id="KW-0732">Signal</keyword>
<dbReference type="SUPFAM" id="SSF55166">
    <property type="entry name" value="Hedgehog/DD-peptidase"/>
    <property type="match status" value="1"/>
</dbReference>
<evidence type="ECO:0000313" key="4">
    <source>
        <dbReference type="Proteomes" id="UP000317638"/>
    </source>
</evidence>
<dbReference type="GO" id="GO:0008233">
    <property type="term" value="F:peptidase activity"/>
    <property type="evidence" value="ECO:0007669"/>
    <property type="project" value="InterPro"/>
</dbReference>